<feature type="signal peptide" evidence="7">
    <location>
        <begin position="1"/>
        <end position="31"/>
    </location>
</feature>
<dbReference type="SMART" id="SM00321">
    <property type="entry name" value="WSC"/>
    <property type="match status" value="1"/>
</dbReference>
<keyword evidence="4" id="KW-1133">Transmembrane helix</keyword>
<dbReference type="STRING" id="97331.A0A437A6F0"/>
<dbReference type="Pfam" id="PF01822">
    <property type="entry name" value="WSC"/>
    <property type="match status" value="1"/>
</dbReference>
<evidence type="ECO:0000256" key="3">
    <source>
        <dbReference type="ARBA" id="ARBA00022729"/>
    </source>
</evidence>
<proteinExistence type="predicted"/>
<evidence type="ECO:0000256" key="6">
    <source>
        <dbReference type="ARBA" id="ARBA00023180"/>
    </source>
</evidence>
<dbReference type="GO" id="GO:0005886">
    <property type="term" value="C:plasma membrane"/>
    <property type="evidence" value="ECO:0007669"/>
    <property type="project" value="TreeGrafter"/>
</dbReference>
<evidence type="ECO:0000256" key="5">
    <source>
        <dbReference type="ARBA" id="ARBA00023136"/>
    </source>
</evidence>
<dbReference type="Proteomes" id="UP000283090">
    <property type="component" value="Unassembled WGS sequence"/>
</dbReference>
<keyword evidence="3 7" id="KW-0732">Signal</keyword>
<comment type="caution">
    <text evidence="9">The sequence shown here is derived from an EMBL/GenBank/DDBJ whole genome shotgun (WGS) entry which is preliminary data.</text>
</comment>
<dbReference type="OrthoDB" id="5985073at2759"/>
<dbReference type="InterPro" id="IPR051836">
    <property type="entry name" value="Kremen_rcpt"/>
</dbReference>
<protein>
    <recommendedName>
        <fullName evidence="8">WSC domain-containing protein</fullName>
    </recommendedName>
</protein>
<gene>
    <name evidence="9" type="ORF">DFL_004977</name>
</gene>
<dbReference type="PANTHER" id="PTHR24269:SF16">
    <property type="entry name" value="PROTEIN SLG1"/>
    <property type="match status" value="1"/>
</dbReference>
<organism evidence="9 10">
    <name type="scientific">Arthrobotrys flagrans</name>
    <name type="common">Nematode-trapping fungus</name>
    <name type="synonym">Trichothecium flagrans</name>
    <dbReference type="NCBI Taxonomy" id="97331"/>
    <lineage>
        <taxon>Eukaryota</taxon>
        <taxon>Fungi</taxon>
        <taxon>Dikarya</taxon>
        <taxon>Ascomycota</taxon>
        <taxon>Pezizomycotina</taxon>
        <taxon>Orbiliomycetes</taxon>
        <taxon>Orbiliales</taxon>
        <taxon>Orbiliaceae</taxon>
        <taxon>Arthrobotrys</taxon>
    </lineage>
</organism>
<dbReference type="EMBL" id="SAEB01000006">
    <property type="protein sequence ID" value="RVD86715.1"/>
    <property type="molecule type" value="Genomic_DNA"/>
</dbReference>
<feature type="domain" description="WSC" evidence="8">
    <location>
        <begin position="49"/>
        <end position="146"/>
    </location>
</feature>
<sequence length="177" mass="18663">MSRLSIATATATLTWTTILFIALLHPVTVVAQSISDPKPTLAVGPGSLGYVYLGCYNETLDITNDRAIYGGNVTKSTDMTVEECLEACKGRNYDYAGLEYTSECWCGPYLSDLSQKLEDTQCDLGCAGNNSEACGGALRVSVYKLESSSAVRGSSGLVSVHLAAALALTVCVVTITL</sequence>
<reference evidence="9 10" key="1">
    <citation type="submission" date="2019-01" db="EMBL/GenBank/DDBJ databases">
        <title>Intercellular communication is required for trap formation in the nematode-trapping fungus Duddingtonia flagrans.</title>
        <authorList>
            <person name="Youssar L."/>
            <person name="Wernet V."/>
            <person name="Hensel N."/>
            <person name="Hildebrandt H.-G."/>
            <person name="Fischer R."/>
        </authorList>
    </citation>
    <scope>NUCLEOTIDE SEQUENCE [LARGE SCALE GENOMIC DNA]</scope>
    <source>
        <strain evidence="9 10">CBS H-5679</strain>
    </source>
</reference>
<dbReference type="AlphaFoldDB" id="A0A437A6F0"/>
<keyword evidence="6" id="KW-0325">Glycoprotein</keyword>
<accession>A0A437A6F0</accession>
<evidence type="ECO:0000256" key="2">
    <source>
        <dbReference type="ARBA" id="ARBA00022692"/>
    </source>
</evidence>
<dbReference type="RefSeq" id="XP_067492259.1">
    <property type="nucleotide sequence ID" value="XM_067634162.1"/>
</dbReference>
<evidence type="ECO:0000256" key="4">
    <source>
        <dbReference type="ARBA" id="ARBA00022989"/>
    </source>
</evidence>
<keyword evidence="10" id="KW-1185">Reference proteome</keyword>
<keyword evidence="5" id="KW-0472">Membrane</keyword>
<evidence type="ECO:0000313" key="10">
    <source>
        <dbReference type="Proteomes" id="UP000283090"/>
    </source>
</evidence>
<name>A0A437A6F0_ARTFL</name>
<comment type="subcellular location">
    <subcellularLocation>
        <location evidence="1">Membrane</location>
        <topology evidence="1">Single-pass membrane protein</topology>
    </subcellularLocation>
</comment>
<keyword evidence="2" id="KW-0812">Transmembrane</keyword>
<evidence type="ECO:0000313" key="9">
    <source>
        <dbReference type="EMBL" id="RVD86715.1"/>
    </source>
</evidence>
<evidence type="ECO:0000256" key="7">
    <source>
        <dbReference type="SAM" id="SignalP"/>
    </source>
</evidence>
<dbReference type="GeneID" id="93587288"/>
<dbReference type="InterPro" id="IPR002889">
    <property type="entry name" value="WSC_carb-bd"/>
</dbReference>
<dbReference type="PROSITE" id="PS51212">
    <property type="entry name" value="WSC"/>
    <property type="match status" value="1"/>
</dbReference>
<evidence type="ECO:0000259" key="8">
    <source>
        <dbReference type="PROSITE" id="PS51212"/>
    </source>
</evidence>
<evidence type="ECO:0000256" key="1">
    <source>
        <dbReference type="ARBA" id="ARBA00004167"/>
    </source>
</evidence>
<dbReference type="PANTHER" id="PTHR24269">
    <property type="entry name" value="KREMEN PROTEIN"/>
    <property type="match status" value="1"/>
</dbReference>
<feature type="chain" id="PRO_5019265982" description="WSC domain-containing protein" evidence="7">
    <location>
        <begin position="32"/>
        <end position="177"/>
    </location>
</feature>
<dbReference type="VEuPathDB" id="FungiDB:DFL_004977"/>